<dbReference type="AlphaFoldDB" id="A0A6B0T564"/>
<dbReference type="Proteomes" id="UP000466535">
    <property type="component" value="Unassembled WGS sequence"/>
</dbReference>
<feature type="compositionally biased region" description="Acidic residues" evidence="1">
    <location>
        <begin position="66"/>
        <end position="75"/>
    </location>
</feature>
<proteinExistence type="predicted"/>
<evidence type="ECO:0000313" key="2">
    <source>
        <dbReference type="EMBL" id="MXR50452.1"/>
    </source>
</evidence>
<dbReference type="EMBL" id="WUUT01000001">
    <property type="protein sequence ID" value="MXR50452.1"/>
    <property type="molecule type" value="Genomic_DNA"/>
</dbReference>
<gene>
    <name evidence="2" type="ORF">GRX03_02375</name>
</gene>
<keyword evidence="3" id="KW-1185">Reference proteome</keyword>
<feature type="compositionally biased region" description="Basic and acidic residues" evidence="1">
    <location>
        <begin position="54"/>
        <end position="65"/>
    </location>
</feature>
<organism evidence="2 3">
    <name type="scientific">Halovenus carboxidivorans</name>
    <dbReference type="NCBI Taxonomy" id="2692199"/>
    <lineage>
        <taxon>Archaea</taxon>
        <taxon>Methanobacteriati</taxon>
        <taxon>Methanobacteriota</taxon>
        <taxon>Stenosarchaea group</taxon>
        <taxon>Halobacteria</taxon>
        <taxon>Halobacteriales</taxon>
        <taxon>Haloarculaceae</taxon>
        <taxon>Halovenus</taxon>
    </lineage>
</organism>
<accession>A0A6B0T564</accession>
<feature type="region of interest" description="Disordered" evidence="1">
    <location>
        <begin position="54"/>
        <end position="109"/>
    </location>
</feature>
<protein>
    <submittedName>
        <fullName evidence="2">Uncharacterized protein</fullName>
    </submittedName>
</protein>
<evidence type="ECO:0000256" key="1">
    <source>
        <dbReference type="SAM" id="MobiDB-lite"/>
    </source>
</evidence>
<name>A0A6B0T564_9EURY</name>
<reference evidence="2 3" key="1">
    <citation type="submission" date="2019-12" db="EMBL/GenBank/DDBJ databases">
        <title>Isolation and characterization of three novel carbon monoxide-oxidizing members of Halobacteria from salione crusts and soils.</title>
        <authorList>
            <person name="Myers M.R."/>
            <person name="King G.M."/>
        </authorList>
    </citation>
    <scope>NUCLEOTIDE SEQUENCE [LARGE SCALE GENOMIC DNA]</scope>
    <source>
        <strain evidence="2 3">WSH3</strain>
    </source>
</reference>
<sequence>MERALDALPGRPMSAEDIAALNNAATVRVIPYTWLGEQVIAALLLYDERRAEDDREVGADARVTETDPDEEEDDPFGGRDEGIGTVEVIGDEGGQSHQPASERVEDEEEDLRVYAVGYDDEAASWVVIAEIDPDSEFTDAEPPIREWAAETYHDAIVERLAIGPSEYELEE</sequence>
<dbReference type="RefSeq" id="WP_159762579.1">
    <property type="nucleotide sequence ID" value="NZ_WUUT01000001.1"/>
</dbReference>
<comment type="caution">
    <text evidence="2">The sequence shown here is derived from an EMBL/GenBank/DDBJ whole genome shotgun (WGS) entry which is preliminary data.</text>
</comment>
<evidence type="ECO:0000313" key="3">
    <source>
        <dbReference type="Proteomes" id="UP000466535"/>
    </source>
</evidence>